<proteinExistence type="predicted"/>
<evidence type="ECO:0000256" key="2">
    <source>
        <dbReference type="SAM" id="MobiDB-lite"/>
    </source>
</evidence>
<keyword evidence="4" id="KW-1185">Reference proteome</keyword>
<dbReference type="OrthoDB" id="430358at2759"/>
<dbReference type="Proteomes" id="UP000186817">
    <property type="component" value="Unassembled WGS sequence"/>
</dbReference>
<dbReference type="SMART" id="SM00343">
    <property type="entry name" value="ZnF_C2HC"/>
    <property type="match status" value="1"/>
</dbReference>
<evidence type="ECO:0000313" key="3">
    <source>
        <dbReference type="EMBL" id="OLQ15325.1"/>
    </source>
</evidence>
<feature type="coiled-coil region" evidence="1">
    <location>
        <begin position="103"/>
        <end position="144"/>
    </location>
</feature>
<feature type="region of interest" description="Disordered" evidence="2">
    <location>
        <begin position="1"/>
        <end position="52"/>
    </location>
</feature>
<dbReference type="AlphaFoldDB" id="A0A1Q9F6K1"/>
<gene>
    <name evidence="3" type="ORF">AK812_SmicGene402</name>
</gene>
<comment type="caution">
    <text evidence="3">The sequence shown here is derived from an EMBL/GenBank/DDBJ whole genome shotgun (WGS) entry which is preliminary data.</text>
</comment>
<dbReference type="PROSITE" id="PS50158">
    <property type="entry name" value="ZF_CCHC"/>
    <property type="match status" value="1"/>
</dbReference>
<feature type="compositionally biased region" description="Basic and acidic residues" evidence="2">
    <location>
        <begin position="385"/>
        <end position="395"/>
    </location>
</feature>
<dbReference type="GO" id="GO:0003676">
    <property type="term" value="F:nucleic acid binding"/>
    <property type="evidence" value="ECO:0007669"/>
    <property type="project" value="InterPro"/>
</dbReference>
<feature type="compositionally biased region" description="Polar residues" evidence="2">
    <location>
        <begin position="433"/>
        <end position="450"/>
    </location>
</feature>
<feature type="region of interest" description="Disordered" evidence="2">
    <location>
        <begin position="429"/>
        <end position="463"/>
    </location>
</feature>
<feature type="region of interest" description="Disordered" evidence="2">
    <location>
        <begin position="1053"/>
        <end position="1089"/>
    </location>
</feature>
<organism evidence="3 4">
    <name type="scientific">Symbiodinium microadriaticum</name>
    <name type="common">Dinoflagellate</name>
    <name type="synonym">Zooxanthella microadriatica</name>
    <dbReference type="NCBI Taxonomy" id="2951"/>
    <lineage>
        <taxon>Eukaryota</taxon>
        <taxon>Sar</taxon>
        <taxon>Alveolata</taxon>
        <taxon>Dinophyceae</taxon>
        <taxon>Suessiales</taxon>
        <taxon>Symbiodiniaceae</taxon>
        <taxon>Symbiodinium</taxon>
    </lineage>
</organism>
<accession>A0A1Q9F6K1</accession>
<dbReference type="GO" id="GO:0008270">
    <property type="term" value="F:zinc ion binding"/>
    <property type="evidence" value="ECO:0007669"/>
    <property type="project" value="InterPro"/>
</dbReference>
<keyword evidence="1" id="KW-0175">Coiled coil</keyword>
<dbReference type="InterPro" id="IPR001878">
    <property type="entry name" value="Znf_CCHC"/>
</dbReference>
<feature type="region of interest" description="Disordered" evidence="2">
    <location>
        <begin position="364"/>
        <end position="395"/>
    </location>
</feature>
<dbReference type="EMBL" id="LSRX01000004">
    <property type="protein sequence ID" value="OLQ15325.1"/>
    <property type="molecule type" value="Genomic_DNA"/>
</dbReference>
<evidence type="ECO:0000313" key="4">
    <source>
        <dbReference type="Proteomes" id="UP000186817"/>
    </source>
</evidence>
<sequence>MSAQGQRAAPTANGRLDGLQEESGAVTSGSGPGPSGSGIVEQQRSDQDVGDRAAVTTGERITAAAGAAPIARYDCQWCLHQWDNQGGSLEWRCPVGSLDWAIQAKVQRQLGSLLDRLQLAEENNSALRAQLDLAQQSLEQARAMGTRPPEIAQRQLEQRGAMDTTVQVMQHELPGFLRSILGNPRQRSESPVPPKAASTQAPESPMMDAELQAVALAKGQSAGSDLVKPGTTSLNPLPEVTNGADTALLFQDWLEVTSDVLKRLQNPLEFAATDNLGVLGVLRAWPRWMARCEAVRMSPPDASVLARGLKLLTSRYIEAAPDANFRTAMLRTSLRLDGQPTMDNLYAYQRHLQAEVETLIASQPRAVPAAEQPRLRALDKPQSPKGKDKEKDKDKSTADLCRYFSMATLDREARNEKCLLCGSEGHRRRECTVGQSTPKAGTTTAPQQRGQRAIADKEPAAGVSTMSTTATAGSMDTASTASSIQGTPWTLEALVQAAQQVVATQGSPSREDRSPEKTKLEVRMKDIRISSMTTTSALLDSGATHSLRSARDMDEWDQASEVVVQLAGNDVLTMRMSDTGSLLMPPRSTPSPGGESSNQGQTIVPSASWSRLWAIRWRGLPRGNEHRRAAALEYQRWLPSAMRGRGSFANRKIGRQEEGAPRELYGGDNGQGVFGGYADGERLEEQIQEYVGTGSMEAGYRSVRDAAFLQDLPGECLDGLIQPNIREDGWKIMKAVDFLTRPQKRRLWTARRWVIHLFAGSPGHWQVFQLDQGSTVVLELDVHRCGGHDILSSPTWRLLLWGAITGRIDAVVGGPPGRGGLTGTKALRAITRMLWLYSVADVARGESKLNQKRPVAFMLEHPSQDSARRESLWTTQMWQQFQEEMDVPQVTFNPAAMGGETGSTTIGTNIYYLMGLQDLGVEGVEGESSQQGCKSPVWPPGFVDALVKALQFWDRRPICTPMLAKMSAEQWRRHVQSNHADYHRDCLTCVMAKGRGRRHARVHHPHMFTLTIDLAGPVKPGLDVSSKGALGKNLKYLLVARDVLPTEYVKGYTGTEPPGDHGLNKHGLEPENSAGKELARPSPLPPRDEGVLAEEELPVTAEKVTGVLYNMIQVTGVHMAMKFEIDNLAYIEAVQIYPMVMETQGSQRESLANLGVYTHSSGDFQEECGNVNQ</sequence>
<protein>
    <submittedName>
        <fullName evidence="3">Uncharacterized protein</fullName>
    </submittedName>
</protein>
<feature type="compositionally biased region" description="Basic and acidic residues" evidence="2">
    <location>
        <begin position="1058"/>
        <end position="1069"/>
    </location>
</feature>
<reference evidence="3 4" key="1">
    <citation type="submission" date="2016-02" db="EMBL/GenBank/DDBJ databases">
        <title>Genome analysis of coral dinoflagellate symbionts highlights evolutionary adaptations to a symbiotic lifestyle.</title>
        <authorList>
            <person name="Aranda M."/>
            <person name="Li Y."/>
            <person name="Liew Y.J."/>
            <person name="Baumgarten S."/>
            <person name="Simakov O."/>
            <person name="Wilson M."/>
            <person name="Piel J."/>
            <person name="Ashoor H."/>
            <person name="Bougouffa S."/>
            <person name="Bajic V.B."/>
            <person name="Ryu T."/>
            <person name="Ravasi T."/>
            <person name="Bayer T."/>
            <person name="Micklem G."/>
            <person name="Kim H."/>
            <person name="Bhak J."/>
            <person name="Lajeunesse T.C."/>
            <person name="Voolstra C.R."/>
        </authorList>
    </citation>
    <scope>NUCLEOTIDE SEQUENCE [LARGE SCALE GENOMIC DNA]</scope>
    <source>
        <strain evidence="3 4">CCMP2467</strain>
    </source>
</reference>
<evidence type="ECO:0000256" key="1">
    <source>
        <dbReference type="SAM" id="Coils"/>
    </source>
</evidence>
<feature type="region of interest" description="Disordered" evidence="2">
    <location>
        <begin position="181"/>
        <end position="205"/>
    </location>
</feature>
<name>A0A1Q9F6K1_SYMMI</name>